<dbReference type="OrthoDB" id="9772788at2"/>
<dbReference type="AlphaFoldDB" id="A0A1N6GK82"/>
<evidence type="ECO:0000313" key="2">
    <source>
        <dbReference type="EMBL" id="SIO07935.1"/>
    </source>
</evidence>
<dbReference type="SUPFAM" id="SSF54637">
    <property type="entry name" value="Thioesterase/thiol ester dehydrase-isomerase"/>
    <property type="match status" value="1"/>
</dbReference>
<dbReference type="GO" id="GO:0016829">
    <property type="term" value="F:lyase activity"/>
    <property type="evidence" value="ECO:0007669"/>
    <property type="project" value="UniProtKB-KW"/>
</dbReference>
<accession>A0A1N6GK82</accession>
<dbReference type="InterPro" id="IPR029069">
    <property type="entry name" value="HotDog_dom_sf"/>
</dbReference>
<dbReference type="Gene3D" id="3.10.129.10">
    <property type="entry name" value="Hotdog Thioesterase"/>
    <property type="match status" value="1"/>
</dbReference>
<dbReference type="InterPro" id="IPR054545">
    <property type="entry name" value="ApeI-like"/>
</dbReference>
<proteinExistence type="predicted"/>
<dbReference type="Proteomes" id="UP000185003">
    <property type="component" value="Unassembled WGS sequence"/>
</dbReference>
<evidence type="ECO:0000313" key="3">
    <source>
        <dbReference type="Proteomes" id="UP000185003"/>
    </source>
</evidence>
<dbReference type="STRING" id="536979.SAMN04488055_2823"/>
<protein>
    <submittedName>
        <fullName evidence="2">3-hydroxyacyl-[acyl-carrier-protein] dehydratase</fullName>
    </submittedName>
</protein>
<sequence>MLAGKFYTIVTQQQPDAQSVNTTIALNAAHPIFEGHFPDQPVVPGVCMMQIVQELVSGVVGKKLLVQKAANMKFLNMIDPLQQPQVNVDITYSTVEEGVKATAVIKHEATVFLKFQGLFK</sequence>
<dbReference type="EMBL" id="FSRA01000001">
    <property type="protein sequence ID" value="SIO07935.1"/>
    <property type="molecule type" value="Genomic_DNA"/>
</dbReference>
<keyword evidence="3" id="KW-1185">Reference proteome</keyword>
<feature type="domain" description="ApeI dehydratase-like" evidence="1">
    <location>
        <begin position="13"/>
        <end position="92"/>
    </location>
</feature>
<reference evidence="2 3" key="1">
    <citation type="submission" date="2016-11" db="EMBL/GenBank/DDBJ databases">
        <authorList>
            <person name="Jaros S."/>
            <person name="Januszkiewicz K."/>
            <person name="Wedrychowicz H."/>
        </authorList>
    </citation>
    <scope>NUCLEOTIDE SEQUENCE [LARGE SCALE GENOMIC DNA]</scope>
    <source>
        <strain evidence="2 3">DSM 24787</strain>
    </source>
</reference>
<evidence type="ECO:0000259" key="1">
    <source>
        <dbReference type="Pfam" id="PF22818"/>
    </source>
</evidence>
<dbReference type="Pfam" id="PF22818">
    <property type="entry name" value="ApeI-like"/>
    <property type="match status" value="1"/>
</dbReference>
<name>A0A1N6GK82_9BACT</name>
<gene>
    <name evidence="2" type="ORF">SAMN04488055_2823</name>
</gene>
<dbReference type="RefSeq" id="WP_074239843.1">
    <property type="nucleotide sequence ID" value="NZ_FSRA01000001.1"/>
</dbReference>
<organism evidence="2 3">
    <name type="scientific">Chitinophaga niabensis</name>
    <dbReference type="NCBI Taxonomy" id="536979"/>
    <lineage>
        <taxon>Bacteria</taxon>
        <taxon>Pseudomonadati</taxon>
        <taxon>Bacteroidota</taxon>
        <taxon>Chitinophagia</taxon>
        <taxon>Chitinophagales</taxon>
        <taxon>Chitinophagaceae</taxon>
        <taxon>Chitinophaga</taxon>
    </lineage>
</organism>